<evidence type="ECO:0000313" key="2">
    <source>
        <dbReference type="EMBL" id="KAF2459331.1"/>
    </source>
</evidence>
<reference evidence="2" key="1">
    <citation type="journal article" date="2020" name="Stud. Mycol.">
        <title>101 Dothideomycetes genomes: a test case for predicting lifestyles and emergence of pathogens.</title>
        <authorList>
            <person name="Haridas S."/>
            <person name="Albert R."/>
            <person name="Binder M."/>
            <person name="Bloem J."/>
            <person name="Labutti K."/>
            <person name="Salamov A."/>
            <person name="Andreopoulos B."/>
            <person name="Baker S."/>
            <person name="Barry K."/>
            <person name="Bills G."/>
            <person name="Bluhm B."/>
            <person name="Cannon C."/>
            <person name="Castanera R."/>
            <person name="Culley D."/>
            <person name="Daum C."/>
            <person name="Ezra D."/>
            <person name="Gonzalez J."/>
            <person name="Henrissat B."/>
            <person name="Kuo A."/>
            <person name="Liang C."/>
            <person name="Lipzen A."/>
            <person name="Lutzoni F."/>
            <person name="Magnuson J."/>
            <person name="Mondo S."/>
            <person name="Nolan M."/>
            <person name="Ohm R."/>
            <person name="Pangilinan J."/>
            <person name="Park H.-J."/>
            <person name="Ramirez L."/>
            <person name="Alfaro M."/>
            <person name="Sun H."/>
            <person name="Tritt A."/>
            <person name="Yoshinaga Y."/>
            <person name="Zwiers L.-H."/>
            <person name="Turgeon B."/>
            <person name="Goodwin S."/>
            <person name="Spatafora J."/>
            <person name="Crous P."/>
            <person name="Grigoriev I."/>
        </authorList>
    </citation>
    <scope>NUCLEOTIDE SEQUENCE</scope>
    <source>
        <strain evidence="2">ATCC 16933</strain>
    </source>
</reference>
<dbReference type="EMBL" id="MU001675">
    <property type="protein sequence ID" value="KAF2459331.1"/>
    <property type="molecule type" value="Genomic_DNA"/>
</dbReference>
<organism evidence="2 3">
    <name type="scientific">Lineolata rhizophorae</name>
    <dbReference type="NCBI Taxonomy" id="578093"/>
    <lineage>
        <taxon>Eukaryota</taxon>
        <taxon>Fungi</taxon>
        <taxon>Dikarya</taxon>
        <taxon>Ascomycota</taxon>
        <taxon>Pezizomycotina</taxon>
        <taxon>Dothideomycetes</taxon>
        <taxon>Dothideomycetes incertae sedis</taxon>
        <taxon>Lineolatales</taxon>
        <taxon>Lineolataceae</taxon>
        <taxon>Lineolata</taxon>
    </lineage>
</organism>
<proteinExistence type="predicted"/>
<accession>A0A6A6P5R0</accession>
<feature type="region of interest" description="Disordered" evidence="1">
    <location>
        <begin position="57"/>
        <end position="92"/>
    </location>
</feature>
<evidence type="ECO:0000256" key="1">
    <source>
        <dbReference type="SAM" id="MobiDB-lite"/>
    </source>
</evidence>
<keyword evidence="3" id="KW-1185">Reference proteome</keyword>
<name>A0A6A6P5R0_9PEZI</name>
<sequence length="104" mass="10993">MVGAFRSFCLSVSLARGMGAVAGRQRGGGRRTWSAARPPVVVACGCAVVDASWLGRPRAPLGPRPPRRADQSADLVSRAGRSPRRSRPIGGLAVRPWEEGSCVR</sequence>
<protein>
    <submittedName>
        <fullName evidence="2">Uncharacterized protein</fullName>
    </submittedName>
</protein>
<evidence type="ECO:0000313" key="3">
    <source>
        <dbReference type="Proteomes" id="UP000799766"/>
    </source>
</evidence>
<dbReference type="Proteomes" id="UP000799766">
    <property type="component" value="Unassembled WGS sequence"/>
</dbReference>
<gene>
    <name evidence="2" type="ORF">BDY21DRAFT_337965</name>
</gene>
<dbReference type="AlphaFoldDB" id="A0A6A6P5R0"/>